<evidence type="ECO:0000313" key="1">
    <source>
        <dbReference type="EMBL" id="KAI0040294.1"/>
    </source>
</evidence>
<evidence type="ECO:0000313" key="2">
    <source>
        <dbReference type="Proteomes" id="UP000814033"/>
    </source>
</evidence>
<keyword evidence="2" id="KW-1185">Reference proteome</keyword>
<accession>A0ACB8R857</accession>
<organism evidence="1 2">
    <name type="scientific">Auriscalpium vulgare</name>
    <dbReference type="NCBI Taxonomy" id="40419"/>
    <lineage>
        <taxon>Eukaryota</taxon>
        <taxon>Fungi</taxon>
        <taxon>Dikarya</taxon>
        <taxon>Basidiomycota</taxon>
        <taxon>Agaricomycotina</taxon>
        <taxon>Agaricomycetes</taxon>
        <taxon>Russulales</taxon>
        <taxon>Auriscalpiaceae</taxon>
        <taxon>Auriscalpium</taxon>
    </lineage>
</organism>
<gene>
    <name evidence="1" type="ORF">FA95DRAFT_900556</name>
</gene>
<reference evidence="1" key="1">
    <citation type="submission" date="2021-02" db="EMBL/GenBank/DDBJ databases">
        <authorList>
            <consortium name="DOE Joint Genome Institute"/>
            <person name="Ahrendt S."/>
            <person name="Looney B.P."/>
            <person name="Miyauchi S."/>
            <person name="Morin E."/>
            <person name="Drula E."/>
            <person name="Courty P.E."/>
            <person name="Chicoki N."/>
            <person name="Fauchery L."/>
            <person name="Kohler A."/>
            <person name="Kuo A."/>
            <person name="Labutti K."/>
            <person name="Pangilinan J."/>
            <person name="Lipzen A."/>
            <person name="Riley R."/>
            <person name="Andreopoulos W."/>
            <person name="He G."/>
            <person name="Johnson J."/>
            <person name="Barry K.W."/>
            <person name="Grigoriev I.V."/>
            <person name="Nagy L."/>
            <person name="Hibbett D."/>
            <person name="Henrissat B."/>
            <person name="Matheny P.B."/>
            <person name="Labbe J."/>
            <person name="Martin F."/>
        </authorList>
    </citation>
    <scope>NUCLEOTIDE SEQUENCE</scope>
    <source>
        <strain evidence="1">FP105234-sp</strain>
    </source>
</reference>
<dbReference type="Proteomes" id="UP000814033">
    <property type="component" value="Unassembled WGS sequence"/>
</dbReference>
<sequence>MPEWAVGGNPAHTGLELILVLIMSWTEARQMANRFLELEAVVDDAEDEEYDEDDELQPYIVPDEAVENSTYDIRPPSMREDRDEAPLLHALAAEFRRRAVADVRQSEYADGDGLLFAVRAQVCWL</sequence>
<reference evidence="1" key="2">
    <citation type="journal article" date="2022" name="New Phytol.">
        <title>Evolutionary transition to the ectomycorrhizal habit in the genomes of a hyperdiverse lineage of mushroom-forming fungi.</title>
        <authorList>
            <person name="Looney B."/>
            <person name="Miyauchi S."/>
            <person name="Morin E."/>
            <person name="Drula E."/>
            <person name="Courty P.E."/>
            <person name="Kohler A."/>
            <person name="Kuo A."/>
            <person name="LaButti K."/>
            <person name="Pangilinan J."/>
            <person name="Lipzen A."/>
            <person name="Riley R."/>
            <person name="Andreopoulos W."/>
            <person name="He G."/>
            <person name="Johnson J."/>
            <person name="Nolan M."/>
            <person name="Tritt A."/>
            <person name="Barry K.W."/>
            <person name="Grigoriev I.V."/>
            <person name="Nagy L.G."/>
            <person name="Hibbett D."/>
            <person name="Henrissat B."/>
            <person name="Matheny P.B."/>
            <person name="Labbe J."/>
            <person name="Martin F.M."/>
        </authorList>
    </citation>
    <scope>NUCLEOTIDE SEQUENCE</scope>
    <source>
        <strain evidence="1">FP105234-sp</strain>
    </source>
</reference>
<proteinExistence type="predicted"/>
<dbReference type="EMBL" id="MU276209">
    <property type="protein sequence ID" value="KAI0040294.1"/>
    <property type="molecule type" value="Genomic_DNA"/>
</dbReference>
<name>A0ACB8R857_9AGAM</name>
<comment type="caution">
    <text evidence="1">The sequence shown here is derived from an EMBL/GenBank/DDBJ whole genome shotgun (WGS) entry which is preliminary data.</text>
</comment>
<protein>
    <submittedName>
        <fullName evidence="1">Uncharacterized protein</fullName>
    </submittedName>
</protein>